<sequence length="95" mass="10070">MSGTLPPSALRASSVENSNSLTPGGGCTHKMHPYYTVRGGGSRRRKGRGLLVLISRGGLMSETLLEVGVGLWTPRGPPEARKQERDVLAKSNTAP</sequence>
<reference evidence="2" key="1">
    <citation type="journal article" date="2023" name="Science">
        <title>Genome structures resolve the early diversification of teleost fishes.</title>
        <authorList>
            <person name="Parey E."/>
            <person name="Louis A."/>
            <person name="Montfort J."/>
            <person name="Bouchez O."/>
            <person name="Roques C."/>
            <person name="Iampietro C."/>
            <person name="Lluch J."/>
            <person name="Castinel A."/>
            <person name="Donnadieu C."/>
            <person name="Desvignes T."/>
            <person name="Floi Bucao C."/>
            <person name="Jouanno E."/>
            <person name="Wen M."/>
            <person name="Mejri S."/>
            <person name="Dirks R."/>
            <person name="Jansen H."/>
            <person name="Henkel C."/>
            <person name="Chen W.J."/>
            <person name="Zahm M."/>
            <person name="Cabau C."/>
            <person name="Klopp C."/>
            <person name="Thompson A.W."/>
            <person name="Robinson-Rechavi M."/>
            <person name="Braasch I."/>
            <person name="Lecointre G."/>
            <person name="Bobe J."/>
            <person name="Postlethwait J.H."/>
            <person name="Berthelot C."/>
            <person name="Roest Crollius H."/>
            <person name="Guiguen Y."/>
        </authorList>
    </citation>
    <scope>NUCLEOTIDE SEQUENCE</scope>
    <source>
        <strain evidence="2">NC1722</strain>
    </source>
</reference>
<feature type="compositionally biased region" description="Basic and acidic residues" evidence="1">
    <location>
        <begin position="78"/>
        <end position="88"/>
    </location>
</feature>
<dbReference type="AlphaFoldDB" id="A0AAD7RQ19"/>
<accession>A0AAD7RQ19</accession>
<protein>
    <submittedName>
        <fullName evidence="2">Uncharacterized protein</fullName>
    </submittedName>
</protein>
<feature type="region of interest" description="Disordered" evidence="1">
    <location>
        <begin position="73"/>
        <end position="95"/>
    </location>
</feature>
<name>A0AAD7RQ19_9TELE</name>
<keyword evidence="3" id="KW-1185">Reference proteome</keyword>
<feature type="region of interest" description="Disordered" evidence="1">
    <location>
        <begin position="1"/>
        <end position="31"/>
    </location>
</feature>
<organism evidence="2 3">
    <name type="scientific">Aldrovandia affinis</name>
    <dbReference type="NCBI Taxonomy" id="143900"/>
    <lineage>
        <taxon>Eukaryota</taxon>
        <taxon>Metazoa</taxon>
        <taxon>Chordata</taxon>
        <taxon>Craniata</taxon>
        <taxon>Vertebrata</taxon>
        <taxon>Euteleostomi</taxon>
        <taxon>Actinopterygii</taxon>
        <taxon>Neopterygii</taxon>
        <taxon>Teleostei</taxon>
        <taxon>Notacanthiformes</taxon>
        <taxon>Halosauridae</taxon>
        <taxon>Aldrovandia</taxon>
    </lineage>
</organism>
<proteinExistence type="predicted"/>
<evidence type="ECO:0000313" key="3">
    <source>
        <dbReference type="Proteomes" id="UP001221898"/>
    </source>
</evidence>
<gene>
    <name evidence="2" type="ORF">AAFF_G00135900</name>
</gene>
<dbReference type="EMBL" id="JAINUG010000198">
    <property type="protein sequence ID" value="KAJ8388219.1"/>
    <property type="molecule type" value="Genomic_DNA"/>
</dbReference>
<dbReference type="Proteomes" id="UP001221898">
    <property type="component" value="Unassembled WGS sequence"/>
</dbReference>
<evidence type="ECO:0000256" key="1">
    <source>
        <dbReference type="SAM" id="MobiDB-lite"/>
    </source>
</evidence>
<evidence type="ECO:0000313" key="2">
    <source>
        <dbReference type="EMBL" id="KAJ8388219.1"/>
    </source>
</evidence>
<comment type="caution">
    <text evidence="2">The sequence shown here is derived from an EMBL/GenBank/DDBJ whole genome shotgun (WGS) entry which is preliminary data.</text>
</comment>